<feature type="domain" description="F-box" evidence="2">
    <location>
        <begin position="47"/>
        <end position="101"/>
    </location>
</feature>
<dbReference type="Pfam" id="PF12937">
    <property type="entry name" value="F-box-like"/>
    <property type="match status" value="1"/>
</dbReference>
<organism evidence="3 4">
    <name type="scientific">Mycena alexandri</name>
    <dbReference type="NCBI Taxonomy" id="1745969"/>
    <lineage>
        <taxon>Eukaryota</taxon>
        <taxon>Fungi</taxon>
        <taxon>Dikarya</taxon>
        <taxon>Basidiomycota</taxon>
        <taxon>Agaricomycotina</taxon>
        <taxon>Agaricomycetes</taxon>
        <taxon>Agaricomycetidae</taxon>
        <taxon>Agaricales</taxon>
        <taxon>Marasmiineae</taxon>
        <taxon>Mycenaceae</taxon>
        <taxon>Mycena</taxon>
    </lineage>
</organism>
<gene>
    <name evidence="3" type="ORF">C8F04DRAFT_1085259</name>
</gene>
<proteinExistence type="predicted"/>
<dbReference type="AlphaFoldDB" id="A0AAD6T7L9"/>
<sequence>MYALAAERTQVAKLDDQILALERSLSALWAQRTLIQKRLDSYKYPVLTLPNEIVSEIFVHFLPVYPDRPPLTGVLSPTNLTQICRKWRDIALTTPALWRAASLSIDDMGGISTPFAQQLHELDEWLSRSRCCPFSVEIEELSPSVERDFILSSARCARWEHLAVFLMNRPFLAIDGPLPILRDFVLEIENLGFEDLIVFLEAPLLRSATLNDMALGAVDLPWAQLTSLTLQRVFPAECNPVLQKTPNLVHCKLNLVTNIDDTRPWSVVTLPRLESLTLVPFNVFPNMVPGYLETLIVPALRELQIAERILDSPIDSLTSFISKSGCKLQGMYICWMRKVSKDAYCRAFPSVRLSFDESFVGEGADVAPSSDVEKDSDSEQE</sequence>
<evidence type="ECO:0000313" key="4">
    <source>
        <dbReference type="Proteomes" id="UP001218188"/>
    </source>
</evidence>
<evidence type="ECO:0000313" key="3">
    <source>
        <dbReference type="EMBL" id="KAJ7039895.1"/>
    </source>
</evidence>
<dbReference type="Proteomes" id="UP001218188">
    <property type="component" value="Unassembled WGS sequence"/>
</dbReference>
<feature type="compositionally biased region" description="Basic and acidic residues" evidence="1">
    <location>
        <begin position="371"/>
        <end position="381"/>
    </location>
</feature>
<evidence type="ECO:0000259" key="2">
    <source>
        <dbReference type="Pfam" id="PF12937"/>
    </source>
</evidence>
<feature type="region of interest" description="Disordered" evidence="1">
    <location>
        <begin position="362"/>
        <end position="381"/>
    </location>
</feature>
<keyword evidence="4" id="KW-1185">Reference proteome</keyword>
<comment type="caution">
    <text evidence="3">The sequence shown here is derived from an EMBL/GenBank/DDBJ whole genome shotgun (WGS) entry which is preliminary data.</text>
</comment>
<accession>A0AAD6T7L9</accession>
<protein>
    <recommendedName>
        <fullName evidence="2">F-box domain-containing protein</fullName>
    </recommendedName>
</protein>
<dbReference type="Gene3D" id="1.20.1280.50">
    <property type="match status" value="1"/>
</dbReference>
<reference evidence="3" key="1">
    <citation type="submission" date="2023-03" db="EMBL/GenBank/DDBJ databases">
        <title>Massive genome expansion in bonnet fungi (Mycena s.s.) driven by repeated elements and novel gene families across ecological guilds.</title>
        <authorList>
            <consortium name="Lawrence Berkeley National Laboratory"/>
            <person name="Harder C.B."/>
            <person name="Miyauchi S."/>
            <person name="Viragh M."/>
            <person name="Kuo A."/>
            <person name="Thoen E."/>
            <person name="Andreopoulos B."/>
            <person name="Lu D."/>
            <person name="Skrede I."/>
            <person name="Drula E."/>
            <person name="Henrissat B."/>
            <person name="Morin E."/>
            <person name="Kohler A."/>
            <person name="Barry K."/>
            <person name="LaButti K."/>
            <person name="Morin E."/>
            <person name="Salamov A."/>
            <person name="Lipzen A."/>
            <person name="Mereny Z."/>
            <person name="Hegedus B."/>
            <person name="Baldrian P."/>
            <person name="Stursova M."/>
            <person name="Weitz H."/>
            <person name="Taylor A."/>
            <person name="Grigoriev I.V."/>
            <person name="Nagy L.G."/>
            <person name="Martin F."/>
            <person name="Kauserud H."/>
        </authorList>
    </citation>
    <scope>NUCLEOTIDE SEQUENCE</scope>
    <source>
        <strain evidence="3">CBHHK200</strain>
    </source>
</reference>
<dbReference type="EMBL" id="JARJCM010000025">
    <property type="protein sequence ID" value="KAJ7039895.1"/>
    <property type="molecule type" value="Genomic_DNA"/>
</dbReference>
<name>A0AAD6T7L9_9AGAR</name>
<evidence type="ECO:0000256" key="1">
    <source>
        <dbReference type="SAM" id="MobiDB-lite"/>
    </source>
</evidence>
<dbReference type="InterPro" id="IPR001810">
    <property type="entry name" value="F-box_dom"/>
</dbReference>